<accession>M1VXK7</accession>
<evidence type="ECO:0000259" key="1">
    <source>
        <dbReference type="Pfam" id="PF17171"/>
    </source>
</evidence>
<organism evidence="3 4">
    <name type="scientific">Claviceps purpurea (strain 20.1)</name>
    <name type="common">Ergot fungus</name>
    <name type="synonym">Sphacelia segetum</name>
    <dbReference type="NCBI Taxonomy" id="1111077"/>
    <lineage>
        <taxon>Eukaryota</taxon>
        <taxon>Fungi</taxon>
        <taxon>Dikarya</taxon>
        <taxon>Ascomycota</taxon>
        <taxon>Pezizomycotina</taxon>
        <taxon>Sordariomycetes</taxon>
        <taxon>Hypocreomycetidae</taxon>
        <taxon>Hypocreales</taxon>
        <taxon>Clavicipitaceae</taxon>
        <taxon>Claviceps</taxon>
    </lineage>
</organism>
<dbReference type="PANTHER" id="PTHR12289:SF44">
    <property type="entry name" value="OUTER MEMBRANE PROTEIN (SAM35), PUTATIVE (AFU_ORTHOLOGUE AFUA_1G13180)-RELATED"/>
    <property type="match status" value="1"/>
</dbReference>
<comment type="caution">
    <text evidence="3">The sequence shown here is derived from an EMBL/GenBank/DDBJ whole genome shotgun (WGS) entry which is preliminary data.</text>
</comment>
<evidence type="ECO:0000313" key="3">
    <source>
        <dbReference type="EMBL" id="CCE33192.1"/>
    </source>
</evidence>
<dbReference type="STRING" id="1111077.M1VXK7"/>
<dbReference type="InterPro" id="IPR012336">
    <property type="entry name" value="Thioredoxin-like_fold"/>
</dbReference>
<name>M1VXK7_CLAP2</name>
<evidence type="ECO:0000313" key="4">
    <source>
        <dbReference type="Proteomes" id="UP000016801"/>
    </source>
</evidence>
<dbReference type="Pfam" id="PF17171">
    <property type="entry name" value="GST_C_6"/>
    <property type="match status" value="1"/>
</dbReference>
<feature type="domain" description="Thioredoxin-like fold" evidence="2">
    <location>
        <begin position="65"/>
        <end position="162"/>
    </location>
</feature>
<feature type="domain" description="Metaxin glutathione S-transferase" evidence="1">
    <location>
        <begin position="212"/>
        <end position="277"/>
    </location>
</feature>
<dbReference type="GO" id="GO:0001401">
    <property type="term" value="C:SAM complex"/>
    <property type="evidence" value="ECO:0007669"/>
    <property type="project" value="TreeGrafter"/>
</dbReference>
<keyword evidence="4" id="KW-1185">Reference proteome</keyword>
<dbReference type="EMBL" id="CAGA01000053">
    <property type="protein sequence ID" value="CCE33192.1"/>
    <property type="molecule type" value="Genomic_DNA"/>
</dbReference>
<dbReference type="InterPro" id="IPR033468">
    <property type="entry name" value="Metaxin_GST"/>
</dbReference>
<dbReference type="InterPro" id="IPR050931">
    <property type="entry name" value="Mito_Protein_Transport_Metaxin"/>
</dbReference>
<dbReference type="VEuPathDB" id="FungiDB:CPUR_07116"/>
<sequence>MSAPPQSGLFTAPQPIRTLFKLFPLRVHDAEALPARAPDRVRERARLHVFSTEEDARLGRPSYNPGCLKWQTFLRIANLQVDLVPSTNHASPSGSLPYLLPSSSDSRPDIPLTGFHIANYAQKHSTQPLPPTESTPRQEAFLSLLGQNIRPAWLHCLYINPRHTALLSKLYLPPSPLLQYPLLQTLRAAATTEILKTTRREIMLPELIYQDAREAFKALSVFLGEEAWFSGGETPGVFDAEVFAYTYLISGGVMGWEDDALERCLEGSANLVEHRRRLYERCWGWGERSI</sequence>
<dbReference type="HOGENOM" id="CLU_055680_0_0_1"/>
<dbReference type="GO" id="GO:0007005">
    <property type="term" value="P:mitochondrion organization"/>
    <property type="evidence" value="ECO:0007669"/>
    <property type="project" value="TreeGrafter"/>
</dbReference>
<reference evidence="3 4" key="1">
    <citation type="journal article" date="2013" name="PLoS Genet.">
        <title>Plant-symbiotic fungi as chemical engineers: Multi-genome analysis of the Clavicipitaceae reveals dynamics of alkaloid loci.</title>
        <authorList>
            <person name="Schardl C.L."/>
            <person name="Young C.A."/>
            <person name="Hesse U."/>
            <person name="Amyotte S.G."/>
            <person name="Andreeva K."/>
            <person name="Calie P.J."/>
            <person name="Fleetwood D.J."/>
            <person name="Haws D.C."/>
            <person name="Moore N."/>
            <person name="Oeser B."/>
            <person name="Panaccione D.G."/>
            <person name="Schweri K.K."/>
            <person name="Voisey C.R."/>
            <person name="Farman M.L."/>
            <person name="Jaromczyk J.W."/>
            <person name="Roe B.A."/>
            <person name="O'Sullivan D.M."/>
            <person name="Scott B."/>
            <person name="Tudzynski P."/>
            <person name="An Z."/>
            <person name="Arnaoudova E.G."/>
            <person name="Bullock C.T."/>
            <person name="Charlton N.D."/>
            <person name="Chen L."/>
            <person name="Cox M."/>
            <person name="Dinkins R.D."/>
            <person name="Florea S."/>
            <person name="Glenn A.E."/>
            <person name="Gordon A."/>
            <person name="Gueldener U."/>
            <person name="Harris D.R."/>
            <person name="Hollin W."/>
            <person name="Jaromczyk J."/>
            <person name="Johnson R.D."/>
            <person name="Khan A.K."/>
            <person name="Leistner E."/>
            <person name="Leuchtmann A."/>
            <person name="Li C."/>
            <person name="Liu J."/>
            <person name="Liu J."/>
            <person name="Liu M."/>
            <person name="Mace W."/>
            <person name="Machado C."/>
            <person name="Nagabhyru P."/>
            <person name="Pan J."/>
            <person name="Schmid J."/>
            <person name="Sugawara K."/>
            <person name="Steiner U."/>
            <person name="Takach J.E."/>
            <person name="Tanaka E."/>
            <person name="Webb J.S."/>
            <person name="Wilson E.V."/>
            <person name="Wiseman J.L."/>
            <person name="Yoshida R."/>
            <person name="Zeng Z."/>
        </authorList>
    </citation>
    <scope>NUCLEOTIDE SEQUENCE [LARGE SCALE GENOMIC DNA]</scope>
    <source>
        <strain evidence="3 4">20.1</strain>
    </source>
</reference>
<protein>
    <recommendedName>
        <fullName evidence="5">Mitochondrial outer membrane protein (Sam35)</fullName>
    </recommendedName>
</protein>
<gene>
    <name evidence="3" type="ORF">CPUR_07116</name>
</gene>
<dbReference type="eggNOG" id="KOG3028">
    <property type="taxonomic scope" value="Eukaryota"/>
</dbReference>
<dbReference type="PANTHER" id="PTHR12289">
    <property type="entry name" value="METAXIN RELATED"/>
    <property type="match status" value="1"/>
</dbReference>
<dbReference type="OrthoDB" id="198787at2759"/>
<evidence type="ECO:0008006" key="5">
    <source>
        <dbReference type="Google" id="ProtNLM"/>
    </source>
</evidence>
<evidence type="ECO:0000259" key="2">
    <source>
        <dbReference type="Pfam" id="PF17172"/>
    </source>
</evidence>
<dbReference type="Pfam" id="PF17172">
    <property type="entry name" value="GST_N_4"/>
    <property type="match status" value="1"/>
</dbReference>
<dbReference type="Proteomes" id="UP000016801">
    <property type="component" value="Unassembled WGS sequence"/>
</dbReference>
<proteinExistence type="predicted"/>
<dbReference type="AlphaFoldDB" id="M1VXK7"/>